<evidence type="ECO:0000256" key="1">
    <source>
        <dbReference type="ARBA" id="ARBA00008061"/>
    </source>
</evidence>
<dbReference type="InterPro" id="IPR017853">
    <property type="entry name" value="GH"/>
</dbReference>
<organism evidence="7 8">
    <name type="scientific">Marinicrinis sediminis</name>
    <dbReference type="NCBI Taxonomy" id="1652465"/>
    <lineage>
        <taxon>Bacteria</taxon>
        <taxon>Bacillati</taxon>
        <taxon>Bacillota</taxon>
        <taxon>Bacilli</taxon>
        <taxon>Bacillales</taxon>
        <taxon>Paenibacillaceae</taxon>
    </lineage>
</organism>
<name>A0ABW5RAM6_9BACL</name>
<dbReference type="InterPro" id="IPR013780">
    <property type="entry name" value="Glyco_hydro_b"/>
</dbReference>
<dbReference type="SUPFAM" id="SSF51445">
    <property type="entry name" value="(Trans)glycosidases"/>
    <property type="match status" value="1"/>
</dbReference>
<evidence type="ECO:0000256" key="3">
    <source>
        <dbReference type="ARBA" id="ARBA00023295"/>
    </source>
</evidence>
<dbReference type="InterPro" id="IPR045857">
    <property type="entry name" value="O16G_dom_2"/>
</dbReference>
<evidence type="ECO:0000256" key="4">
    <source>
        <dbReference type="ARBA" id="ARBA00036217"/>
    </source>
</evidence>
<keyword evidence="3" id="KW-0326">Glycosidase</keyword>
<comment type="catalytic activity">
    <reaction evidence="4">
        <text>Hydrolysis of (1-&gt;6)-alpha-D-glucosidic linkages in some oligosaccharides produced from starch and glycogen by alpha-amylase, and in isomaltose.</text>
        <dbReference type="EC" id="3.2.1.10"/>
    </reaction>
</comment>
<dbReference type="SMART" id="SM00642">
    <property type="entry name" value="Aamy"/>
    <property type="match status" value="1"/>
</dbReference>
<evidence type="ECO:0000256" key="2">
    <source>
        <dbReference type="ARBA" id="ARBA00022801"/>
    </source>
</evidence>
<dbReference type="SUPFAM" id="SSF51011">
    <property type="entry name" value="Glycosyl hydrolase domain"/>
    <property type="match status" value="1"/>
</dbReference>
<dbReference type="Pfam" id="PF00128">
    <property type="entry name" value="Alpha-amylase"/>
    <property type="match status" value="1"/>
</dbReference>
<evidence type="ECO:0000313" key="7">
    <source>
        <dbReference type="EMBL" id="MFD2671634.1"/>
    </source>
</evidence>
<comment type="caution">
    <text evidence="7">The sequence shown here is derived from an EMBL/GenBank/DDBJ whole genome shotgun (WGS) entry which is preliminary data.</text>
</comment>
<evidence type="ECO:0000259" key="6">
    <source>
        <dbReference type="SMART" id="SM00642"/>
    </source>
</evidence>
<keyword evidence="8" id="KW-1185">Reference proteome</keyword>
<dbReference type="EMBL" id="JBHUMM010000014">
    <property type="protein sequence ID" value="MFD2671634.1"/>
    <property type="molecule type" value="Genomic_DNA"/>
</dbReference>
<dbReference type="InterPro" id="IPR006047">
    <property type="entry name" value="GH13_cat_dom"/>
</dbReference>
<feature type="domain" description="Glycosyl hydrolase family 13 catalytic" evidence="6">
    <location>
        <begin position="13"/>
        <end position="423"/>
    </location>
</feature>
<sequence>MQKTWWKESVVYQIYPRSFMDSNGDGIGDLNGIRSKLDYLKELGVDVIWICPIYQSPNADNGYDISDYYEIMDEFGTMEQFDALLAEAHERGLRVIMDLVVNHTSDEHPWFIESRSSTDHPKRDYYIWRKGKQSGDPQAYPNNWESVFGHSVWQYDEETDEFFMHIFTNRQPDLNWENPRMVQDIHEMIRWWLDKGIDGFRVDAINHITREEGLPDEENPQQLKTVPAYKRFANLPGVHDHIRHIHEQVLRHYDIMTVGEAGGSTPEDALLYVGEDRHELNMSFHFEHMGLDRVNVNKWVHRPWQLSELKSVMSRWQEVLHGKGWNANYWNNHDQPRAVSRFGEDTVYRKPSAKLLATFIHMLEGTPFVYQGEEIGMTNIRFQDLSDYRDIEIFNYARISKEKGMPEQTMMEAIWRTGRDNARTPMQWNATENGGFTTGTPWMKVNPNYTTINVEESRQDPNSIFHYYQKLIRLRKQHEVIVYGKYELIEPDHAQVYAFTRTFQDQQLLVILNFSEEQAEFELPDSVIGFAGEWLIGNYEHDTEPMTGKNGKLPSRSLRLLPYEAQVYLGHSKA</sequence>
<comment type="similarity">
    <text evidence="1">Belongs to the glycosyl hydrolase 13 family.</text>
</comment>
<dbReference type="Gene3D" id="3.20.20.80">
    <property type="entry name" value="Glycosidases"/>
    <property type="match status" value="1"/>
</dbReference>
<dbReference type="RefSeq" id="WP_379929109.1">
    <property type="nucleotide sequence ID" value="NZ_JBHUMM010000014.1"/>
</dbReference>
<reference evidence="8" key="1">
    <citation type="journal article" date="2019" name="Int. J. Syst. Evol. Microbiol.">
        <title>The Global Catalogue of Microorganisms (GCM) 10K type strain sequencing project: providing services to taxonomists for standard genome sequencing and annotation.</title>
        <authorList>
            <consortium name="The Broad Institute Genomics Platform"/>
            <consortium name="The Broad Institute Genome Sequencing Center for Infectious Disease"/>
            <person name="Wu L."/>
            <person name="Ma J."/>
        </authorList>
    </citation>
    <scope>NUCLEOTIDE SEQUENCE [LARGE SCALE GENOMIC DNA]</scope>
    <source>
        <strain evidence="8">KCTC 33676</strain>
    </source>
</reference>
<evidence type="ECO:0000313" key="8">
    <source>
        <dbReference type="Proteomes" id="UP001597497"/>
    </source>
</evidence>
<dbReference type="Gene3D" id="2.60.40.1180">
    <property type="entry name" value="Golgi alpha-mannosidase II"/>
    <property type="match status" value="1"/>
</dbReference>
<dbReference type="Proteomes" id="UP001597497">
    <property type="component" value="Unassembled WGS sequence"/>
</dbReference>
<keyword evidence="2" id="KW-0378">Hydrolase</keyword>
<dbReference type="PANTHER" id="PTHR10357:SF184">
    <property type="entry name" value="OLIGO-1,6-GLUCOSIDASE 1"/>
    <property type="match status" value="1"/>
</dbReference>
<dbReference type="CDD" id="cd11333">
    <property type="entry name" value="AmyAc_SI_OligoGlu_DGase"/>
    <property type="match status" value="1"/>
</dbReference>
<dbReference type="PANTHER" id="PTHR10357">
    <property type="entry name" value="ALPHA-AMYLASE FAMILY MEMBER"/>
    <property type="match status" value="1"/>
</dbReference>
<protein>
    <recommendedName>
        <fullName evidence="5">oligo-1,6-glucosidase</fullName>
        <ecNumber evidence="5">3.2.1.10</ecNumber>
    </recommendedName>
</protein>
<dbReference type="Pfam" id="PF16657">
    <property type="entry name" value="Malt_amylase_C"/>
    <property type="match status" value="1"/>
</dbReference>
<proteinExistence type="inferred from homology"/>
<gene>
    <name evidence="7" type="ORF">ACFSUC_08455</name>
</gene>
<evidence type="ECO:0000256" key="5">
    <source>
        <dbReference type="ARBA" id="ARBA00038939"/>
    </source>
</evidence>
<dbReference type="EC" id="3.2.1.10" evidence="5"/>
<accession>A0ABW5RAM6</accession>
<dbReference type="NCBIfam" id="NF008183">
    <property type="entry name" value="PRK10933.1"/>
    <property type="match status" value="1"/>
</dbReference>
<dbReference type="InterPro" id="IPR032091">
    <property type="entry name" value="Malt_amylase-like_C"/>
</dbReference>
<dbReference type="Gene3D" id="3.90.400.10">
    <property type="entry name" value="Oligo-1,6-glucosidase, Domain 2"/>
    <property type="match status" value="1"/>
</dbReference>